<dbReference type="InterPro" id="IPR000717">
    <property type="entry name" value="PCI_dom"/>
</dbReference>
<dbReference type="GO" id="GO:0005634">
    <property type="term" value="C:nucleus"/>
    <property type="evidence" value="ECO:0007669"/>
    <property type="project" value="UniProtKB-ARBA"/>
</dbReference>
<comment type="subunit">
    <text evidence="3">Component of the 19S regulatory particle (RP/PA700) lid subcomplex of the 26S proteasome. The 26S proteasome is composed of a core protease (CP), known as the 20S proteasome, capped at one or both ends by the 19S regulatory particle (RP/PA700). The RP/PA700 complex is composed of at least 17 different subunits in two subcomplexes, the base and the lid, which form the portions proximal and distal to the 20S proteolytic core, respectively.</text>
</comment>
<dbReference type="PANTHER" id="PTHR10855:SF1">
    <property type="entry name" value="26S PROTEASOME NON-ATPASE REGULATORY SUBUNIT 12"/>
    <property type="match status" value="1"/>
</dbReference>
<feature type="domain" description="PCI" evidence="4">
    <location>
        <begin position="143"/>
        <end position="348"/>
    </location>
</feature>
<evidence type="ECO:0000313" key="6">
    <source>
        <dbReference type="Proteomes" id="UP000243975"/>
    </source>
</evidence>
<dbReference type="SMART" id="SM00088">
    <property type="entry name" value="PINT"/>
    <property type="match status" value="1"/>
</dbReference>
<sequence>MGRIGWEGGGSLDSQIESLLNVEKQMRLNGDVAGTKKAAVDILQLCFEARAWKTLNDQIVVLSKRRGQLKQAVTAMVQQAMQYIDGTPDIETKIELIKTLNSVSAGKIYVEIERARLIKRLAKIKEEQGEIAEAADLMQEIAVETFGAMAKTEKIAFILEQVRLCLDRQDYVRAQILSRKISPRVFDADPSKEKKKPKEGESIVEEAPADIPSLLELKRIYYGLMIRYYSHSNDYLEICRCYKSIYEVPSVKEDPSQWIPEEFENEKNMLGGSLGDKAAEDLRERIIEHNILVVSKYYARITVKRLAELLCLTVEEAIKHLSDMVVSKALVAKVDRPMGVVCFQSAKDSNDILNSWATNLEKLLDLVEKSCHQIHKETMVHKAALKV</sequence>
<dbReference type="InterPro" id="IPR054559">
    <property type="entry name" value="PSMD12-CSN4-like_N"/>
</dbReference>
<comment type="caution">
    <text evidence="5">The sequence shown here is derived from an EMBL/GenBank/DDBJ whole genome shotgun (WGS) entry which is preliminary data.</text>
</comment>
<dbReference type="InterPro" id="IPR036388">
    <property type="entry name" value="WH-like_DNA-bd_sf"/>
</dbReference>
<keyword evidence="6" id="KW-1185">Reference proteome</keyword>
<dbReference type="PROSITE" id="PS50250">
    <property type="entry name" value="PCI"/>
    <property type="match status" value="1"/>
</dbReference>
<comment type="similarity">
    <text evidence="1">Belongs to the proteasome subunit p55 family.</text>
</comment>
<dbReference type="STRING" id="59895.A0A103Y2I2"/>
<dbReference type="Pfam" id="PF18098">
    <property type="entry name" value="RPN5_C"/>
    <property type="match status" value="1"/>
</dbReference>
<dbReference type="PANTHER" id="PTHR10855">
    <property type="entry name" value="26S PROTEASOME NON-ATPASE REGULATORY SUBUNIT 12/COP9 SIGNALOSOME COMPLEX SUBUNIT 4"/>
    <property type="match status" value="1"/>
</dbReference>
<evidence type="ECO:0000256" key="3">
    <source>
        <dbReference type="ARBA" id="ARBA00064920"/>
    </source>
</evidence>
<evidence type="ECO:0000256" key="2">
    <source>
        <dbReference type="ARBA" id="ARBA00022942"/>
    </source>
</evidence>
<dbReference type="SUPFAM" id="SSF46785">
    <property type="entry name" value="Winged helix' DNA-binding domain"/>
    <property type="match status" value="1"/>
</dbReference>
<dbReference type="InterPro" id="IPR036390">
    <property type="entry name" value="WH_DNA-bd_sf"/>
</dbReference>
<dbReference type="InterPro" id="IPR040134">
    <property type="entry name" value="PSMD12/CSN4"/>
</dbReference>
<dbReference type="FunFam" id="1.10.10.10:FF:000070">
    <property type="entry name" value="26S proteasome non-ATPase regulatory subunit 12"/>
    <property type="match status" value="1"/>
</dbReference>
<dbReference type="GO" id="GO:0008541">
    <property type="term" value="C:proteasome regulatory particle, lid subcomplex"/>
    <property type="evidence" value="ECO:0007669"/>
    <property type="project" value="TreeGrafter"/>
</dbReference>
<organism evidence="5 6">
    <name type="scientific">Cynara cardunculus var. scolymus</name>
    <name type="common">Globe artichoke</name>
    <name type="synonym">Cynara scolymus</name>
    <dbReference type="NCBI Taxonomy" id="59895"/>
    <lineage>
        <taxon>Eukaryota</taxon>
        <taxon>Viridiplantae</taxon>
        <taxon>Streptophyta</taxon>
        <taxon>Embryophyta</taxon>
        <taxon>Tracheophyta</taxon>
        <taxon>Spermatophyta</taxon>
        <taxon>Magnoliopsida</taxon>
        <taxon>eudicotyledons</taxon>
        <taxon>Gunneridae</taxon>
        <taxon>Pentapetalae</taxon>
        <taxon>asterids</taxon>
        <taxon>campanulids</taxon>
        <taxon>Asterales</taxon>
        <taxon>Asteraceae</taxon>
        <taxon>Carduoideae</taxon>
        <taxon>Cardueae</taxon>
        <taxon>Carduinae</taxon>
        <taxon>Cynara</taxon>
    </lineage>
</organism>
<proteinExistence type="inferred from homology"/>
<reference evidence="5 6" key="1">
    <citation type="journal article" date="2016" name="Sci. Rep.">
        <title>The genome sequence of the outbreeding globe artichoke constructed de novo incorporating a phase-aware low-pass sequencing strategy of F1 progeny.</title>
        <authorList>
            <person name="Scaglione D."/>
            <person name="Reyes-Chin-Wo S."/>
            <person name="Acquadro A."/>
            <person name="Froenicke L."/>
            <person name="Portis E."/>
            <person name="Beitel C."/>
            <person name="Tirone M."/>
            <person name="Mauro R."/>
            <person name="Lo Monaco A."/>
            <person name="Mauromicale G."/>
            <person name="Faccioli P."/>
            <person name="Cattivelli L."/>
            <person name="Rieseberg L."/>
            <person name="Michelmore R."/>
            <person name="Lanteri S."/>
        </authorList>
    </citation>
    <scope>NUCLEOTIDE SEQUENCE [LARGE SCALE GENOMIC DNA]</scope>
    <source>
        <strain evidence="5">2C</strain>
    </source>
</reference>
<evidence type="ECO:0000313" key="5">
    <source>
        <dbReference type="EMBL" id="KVI01343.1"/>
    </source>
</evidence>
<protein>
    <submittedName>
        <fullName evidence="5">Proteasome component (PCI) domain-containing protein</fullName>
    </submittedName>
</protein>
<dbReference type="GO" id="GO:0005737">
    <property type="term" value="C:cytoplasm"/>
    <property type="evidence" value="ECO:0007669"/>
    <property type="project" value="TreeGrafter"/>
</dbReference>
<name>A0A103Y2I2_CYNCS</name>
<dbReference type="OMA" id="AENEMFK"/>
<dbReference type="InterPro" id="IPR040896">
    <property type="entry name" value="RPN5_C"/>
</dbReference>
<dbReference type="Gene3D" id="1.10.10.10">
    <property type="entry name" value="Winged helix-like DNA-binding domain superfamily/Winged helix DNA-binding domain"/>
    <property type="match status" value="1"/>
</dbReference>
<dbReference type="AlphaFoldDB" id="A0A103Y2I2"/>
<evidence type="ECO:0000259" key="4">
    <source>
        <dbReference type="PROSITE" id="PS50250"/>
    </source>
</evidence>
<evidence type="ECO:0000256" key="1">
    <source>
        <dbReference type="ARBA" id="ARBA00006397"/>
    </source>
</evidence>
<dbReference type="Gramene" id="KVI01343">
    <property type="protein sequence ID" value="KVI01343"/>
    <property type="gene ID" value="Ccrd_020385"/>
</dbReference>
<dbReference type="Pfam" id="PF22241">
    <property type="entry name" value="PSMD12-CSN4_N"/>
    <property type="match status" value="2"/>
</dbReference>
<accession>A0A103Y2I2</accession>
<dbReference type="EMBL" id="LEKV01003118">
    <property type="protein sequence ID" value="KVI01343.1"/>
    <property type="molecule type" value="Genomic_DNA"/>
</dbReference>
<keyword evidence="2 5" id="KW-0647">Proteasome</keyword>
<gene>
    <name evidence="5" type="ORF">Ccrd_020385</name>
</gene>
<dbReference type="Proteomes" id="UP000243975">
    <property type="component" value="Unassembled WGS sequence"/>
</dbReference>
<dbReference type="Pfam" id="PF01399">
    <property type="entry name" value="PCI"/>
    <property type="match status" value="1"/>
</dbReference>